<dbReference type="InterPro" id="IPR050227">
    <property type="entry name" value="Rab"/>
</dbReference>
<sequence>MTEELKEVTIKVVLIGDAGVGKTTLINRYLMDTFDPFEPPTLSGGFRTKDVILEDLHTKVTLQIWDTAGQERFRALVENYYREAQFVLVCYEIISEESFDAARNWIEEVKDKAPEEAQFFICGTKSDLNDQRMIQTIHGMRLAKEYNAQFGETSAKKNNGVNEVFEEIAKKYVETIKRSPVRSSTIKTGAGRITETRPKKDKKCAC</sequence>
<keyword evidence="2" id="KW-0342">GTP-binding</keyword>
<dbReference type="SMART" id="SM00174">
    <property type="entry name" value="RHO"/>
    <property type="match status" value="1"/>
</dbReference>
<comment type="caution">
    <text evidence="3">The sequence shown here is derived from an EMBL/GenBank/DDBJ whole genome shotgun (WGS) entry which is preliminary data.</text>
</comment>
<dbReference type="PRINTS" id="PR00449">
    <property type="entry name" value="RASTRNSFRMNG"/>
</dbReference>
<dbReference type="FunFam" id="3.40.50.300:FF:001204">
    <property type="entry name" value="Small GTP-binding protein, putative"/>
    <property type="match status" value="1"/>
</dbReference>
<organism evidence="3 4">
    <name type="scientific">Euplotes crassus</name>
    <dbReference type="NCBI Taxonomy" id="5936"/>
    <lineage>
        <taxon>Eukaryota</taxon>
        <taxon>Sar</taxon>
        <taxon>Alveolata</taxon>
        <taxon>Ciliophora</taxon>
        <taxon>Intramacronucleata</taxon>
        <taxon>Spirotrichea</taxon>
        <taxon>Hypotrichia</taxon>
        <taxon>Euplotida</taxon>
        <taxon>Euplotidae</taxon>
        <taxon>Moneuplotes</taxon>
    </lineage>
</organism>
<proteinExistence type="predicted"/>
<dbReference type="SMART" id="SM00176">
    <property type="entry name" value="RAN"/>
    <property type="match status" value="1"/>
</dbReference>
<dbReference type="SMART" id="SM00175">
    <property type="entry name" value="RAB"/>
    <property type="match status" value="1"/>
</dbReference>
<dbReference type="Pfam" id="PF00071">
    <property type="entry name" value="Ras"/>
    <property type="match status" value="1"/>
</dbReference>
<dbReference type="SMART" id="SM00173">
    <property type="entry name" value="RAS"/>
    <property type="match status" value="1"/>
</dbReference>
<protein>
    <submittedName>
        <fullName evidence="3">Uncharacterized protein</fullName>
    </submittedName>
</protein>
<dbReference type="InterPro" id="IPR005225">
    <property type="entry name" value="Small_GTP-bd"/>
</dbReference>
<keyword evidence="1" id="KW-0547">Nucleotide-binding</keyword>
<evidence type="ECO:0000256" key="1">
    <source>
        <dbReference type="ARBA" id="ARBA00022741"/>
    </source>
</evidence>
<gene>
    <name evidence="3" type="ORF">ECRASSUSDP1_LOCUS22101</name>
</gene>
<evidence type="ECO:0000313" key="4">
    <source>
        <dbReference type="Proteomes" id="UP001295684"/>
    </source>
</evidence>
<dbReference type="InterPro" id="IPR001806">
    <property type="entry name" value="Small_GTPase"/>
</dbReference>
<dbReference type="GO" id="GO:0005525">
    <property type="term" value="F:GTP binding"/>
    <property type="evidence" value="ECO:0007669"/>
    <property type="project" value="UniProtKB-KW"/>
</dbReference>
<evidence type="ECO:0000313" key="3">
    <source>
        <dbReference type="EMBL" id="CAI2380664.1"/>
    </source>
</evidence>
<dbReference type="SUPFAM" id="SSF52540">
    <property type="entry name" value="P-loop containing nucleoside triphosphate hydrolases"/>
    <property type="match status" value="1"/>
</dbReference>
<evidence type="ECO:0000256" key="2">
    <source>
        <dbReference type="ARBA" id="ARBA00023134"/>
    </source>
</evidence>
<dbReference type="CDD" id="cd00154">
    <property type="entry name" value="Rab"/>
    <property type="match status" value="1"/>
</dbReference>
<dbReference type="GO" id="GO:0003924">
    <property type="term" value="F:GTPase activity"/>
    <property type="evidence" value="ECO:0007669"/>
    <property type="project" value="InterPro"/>
</dbReference>
<dbReference type="PROSITE" id="PS51421">
    <property type="entry name" value="RAS"/>
    <property type="match status" value="1"/>
</dbReference>
<name>A0AAD1XXH8_EUPCR</name>
<dbReference type="AlphaFoldDB" id="A0AAD1XXH8"/>
<accession>A0AAD1XXH8</accession>
<dbReference type="Proteomes" id="UP001295684">
    <property type="component" value="Unassembled WGS sequence"/>
</dbReference>
<dbReference type="InterPro" id="IPR027417">
    <property type="entry name" value="P-loop_NTPase"/>
</dbReference>
<keyword evidence="4" id="KW-1185">Reference proteome</keyword>
<dbReference type="EMBL" id="CAMPGE010022635">
    <property type="protein sequence ID" value="CAI2380664.1"/>
    <property type="molecule type" value="Genomic_DNA"/>
</dbReference>
<dbReference type="PROSITE" id="PS51420">
    <property type="entry name" value="RHO"/>
    <property type="match status" value="1"/>
</dbReference>
<dbReference type="Gene3D" id="3.40.50.300">
    <property type="entry name" value="P-loop containing nucleotide triphosphate hydrolases"/>
    <property type="match status" value="1"/>
</dbReference>
<dbReference type="PANTHER" id="PTHR47977">
    <property type="entry name" value="RAS-RELATED PROTEIN RAB"/>
    <property type="match status" value="1"/>
</dbReference>
<dbReference type="PROSITE" id="PS51419">
    <property type="entry name" value="RAB"/>
    <property type="match status" value="1"/>
</dbReference>
<reference evidence="3" key="1">
    <citation type="submission" date="2023-07" db="EMBL/GenBank/DDBJ databases">
        <authorList>
            <consortium name="AG Swart"/>
            <person name="Singh M."/>
            <person name="Singh A."/>
            <person name="Seah K."/>
            <person name="Emmerich C."/>
        </authorList>
    </citation>
    <scope>NUCLEOTIDE SEQUENCE</scope>
    <source>
        <strain evidence="3">DP1</strain>
    </source>
</reference>
<dbReference type="NCBIfam" id="TIGR00231">
    <property type="entry name" value="small_GTP"/>
    <property type="match status" value="1"/>
</dbReference>